<gene>
    <name evidence="1" type="ORF">ACFQH1_08180</name>
</gene>
<dbReference type="EMBL" id="JBHSSB010000016">
    <property type="protein sequence ID" value="MFC6295178.1"/>
    <property type="molecule type" value="Genomic_DNA"/>
</dbReference>
<dbReference type="Gene3D" id="3.30.1330.30">
    <property type="match status" value="1"/>
</dbReference>
<organism evidence="1 2">
    <name type="scientific">Lactiplantibacillus daoliensis</name>
    <dbReference type="NCBI Taxonomy" id="2559916"/>
    <lineage>
        <taxon>Bacteria</taxon>
        <taxon>Bacillati</taxon>
        <taxon>Bacillota</taxon>
        <taxon>Bacilli</taxon>
        <taxon>Lactobacillales</taxon>
        <taxon>Lactobacillaceae</taxon>
        <taxon>Lactiplantibacillus</taxon>
    </lineage>
</organism>
<dbReference type="RefSeq" id="WP_137606910.1">
    <property type="nucleotide sequence ID" value="NZ_BJDH01000003.1"/>
</dbReference>
<comment type="caution">
    <text evidence="1">The sequence shown here is derived from an EMBL/GenBank/DDBJ whole genome shotgun (WGS) entry which is preliminary data.</text>
</comment>
<accession>A0ABW1UJ54</accession>
<dbReference type="Proteomes" id="UP001596227">
    <property type="component" value="Unassembled WGS sequence"/>
</dbReference>
<evidence type="ECO:0000313" key="1">
    <source>
        <dbReference type="EMBL" id="MFC6295178.1"/>
    </source>
</evidence>
<dbReference type="PIRSF" id="PIRSF034303">
    <property type="entry name" value="DUF1694"/>
    <property type="match status" value="1"/>
</dbReference>
<sequence length="151" mass="17443">MADNDQAMDKRLQNALFGTPLLHPDEQNRCLGTFQERIDLRISFRQALQRDFSTEILSELQRRENLGLLIHAKLDSDILSRYVKLAQSAGIPFAIRNSQYYHHDWDNAAIILCGDCALNVANINIEERYPAPTCEAKTVKPRLLRSWFRQT</sequence>
<reference evidence="2" key="1">
    <citation type="journal article" date="2019" name="Int. J. Syst. Evol. Microbiol.">
        <title>The Global Catalogue of Microorganisms (GCM) 10K type strain sequencing project: providing services to taxonomists for standard genome sequencing and annotation.</title>
        <authorList>
            <consortium name="The Broad Institute Genomics Platform"/>
            <consortium name="The Broad Institute Genome Sequencing Center for Infectious Disease"/>
            <person name="Wu L."/>
            <person name="Ma J."/>
        </authorList>
    </citation>
    <scope>NUCLEOTIDE SEQUENCE [LARGE SCALE GENOMIC DNA]</scope>
    <source>
        <strain evidence="2">CCM 8934</strain>
    </source>
</reference>
<dbReference type="SUPFAM" id="SSF160515">
    <property type="entry name" value="YueI-like"/>
    <property type="match status" value="1"/>
</dbReference>
<keyword evidence="2" id="KW-1185">Reference proteome</keyword>
<dbReference type="InterPro" id="IPR012543">
    <property type="entry name" value="DUF1694"/>
</dbReference>
<dbReference type="InterPro" id="IPR029064">
    <property type="entry name" value="Ribosomal_eL30-like_sf"/>
</dbReference>
<evidence type="ECO:0000313" key="2">
    <source>
        <dbReference type="Proteomes" id="UP001596227"/>
    </source>
</evidence>
<protein>
    <submittedName>
        <fullName evidence="1">YueI family protein</fullName>
    </submittedName>
</protein>
<dbReference type="Pfam" id="PF07997">
    <property type="entry name" value="DUF1694"/>
    <property type="match status" value="1"/>
</dbReference>
<proteinExistence type="predicted"/>
<name>A0ABW1UJ54_9LACO</name>